<dbReference type="Pfam" id="PF00211">
    <property type="entry name" value="Guanylate_cyc"/>
    <property type="match status" value="1"/>
</dbReference>
<dbReference type="SMART" id="SM00304">
    <property type="entry name" value="HAMP"/>
    <property type="match status" value="1"/>
</dbReference>
<feature type="domain" description="HAMP" evidence="9">
    <location>
        <begin position="262"/>
        <end position="314"/>
    </location>
</feature>
<accession>A0A138AID6</accession>
<dbReference type="GO" id="GO:0006171">
    <property type="term" value="P:cAMP biosynthetic process"/>
    <property type="evidence" value="ECO:0007669"/>
    <property type="project" value="TreeGrafter"/>
</dbReference>
<dbReference type="Gene3D" id="6.10.340.10">
    <property type="match status" value="1"/>
</dbReference>
<dbReference type="InterPro" id="IPR001054">
    <property type="entry name" value="A/G_cyclase"/>
</dbReference>
<protein>
    <recommendedName>
        <fullName evidence="12">Adenylate cyclase</fullName>
    </recommendedName>
</protein>
<evidence type="ECO:0000313" key="11">
    <source>
        <dbReference type="Proteomes" id="UP000070258"/>
    </source>
</evidence>
<feature type="transmembrane region" description="Helical" evidence="7">
    <location>
        <begin position="153"/>
        <end position="176"/>
    </location>
</feature>
<evidence type="ECO:0000256" key="2">
    <source>
        <dbReference type="ARBA" id="ARBA00005381"/>
    </source>
</evidence>
<evidence type="ECO:0000259" key="9">
    <source>
        <dbReference type="PROSITE" id="PS50885"/>
    </source>
</evidence>
<keyword evidence="6 7" id="KW-0472">Membrane</keyword>
<dbReference type="SUPFAM" id="SSF55073">
    <property type="entry name" value="Nucleotide cyclase"/>
    <property type="match status" value="1"/>
</dbReference>
<dbReference type="PROSITE" id="PS50885">
    <property type="entry name" value="HAMP"/>
    <property type="match status" value="1"/>
</dbReference>
<evidence type="ECO:0008006" key="12">
    <source>
        <dbReference type="Google" id="ProtNLM"/>
    </source>
</evidence>
<dbReference type="Gene3D" id="3.30.70.1230">
    <property type="entry name" value="Nucleotide cyclase"/>
    <property type="match status" value="1"/>
</dbReference>
<dbReference type="AlphaFoldDB" id="A0A138AID6"/>
<feature type="domain" description="Guanylate cyclase" evidence="8">
    <location>
        <begin position="346"/>
        <end position="470"/>
    </location>
</feature>
<dbReference type="EMBL" id="LSRF01000033">
    <property type="protein sequence ID" value="KXP10172.1"/>
    <property type="molecule type" value="Genomic_DNA"/>
</dbReference>
<evidence type="ECO:0000256" key="4">
    <source>
        <dbReference type="ARBA" id="ARBA00022692"/>
    </source>
</evidence>
<dbReference type="GO" id="GO:0005886">
    <property type="term" value="C:plasma membrane"/>
    <property type="evidence" value="ECO:0007669"/>
    <property type="project" value="UniProtKB-SubCell"/>
</dbReference>
<feature type="transmembrane region" description="Helical" evidence="7">
    <location>
        <begin position="127"/>
        <end position="147"/>
    </location>
</feature>
<feature type="transmembrane region" description="Helical" evidence="7">
    <location>
        <begin position="36"/>
        <end position="62"/>
    </location>
</feature>
<dbReference type="STRING" id="239498.AXK60_06760"/>
<proteinExistence type="inferred from homology"/>
<dbReference type="GO" id="GO:0004016">
    <property type="term" value="F:adenylate cyclase activity"/>
    <property type="evidence" value="ECO:0007669"/>
    <property type="project" value="UniProtKB-ARBA"/>
</dbReference>
<evidence type="ECO:0000256" key="1">
    <source>
        <dbReference type="ARBA" id="ARBA00004651"/>
    </source>
</evidence>
<evidence type="ECO:0000256" key="3">
    <source>
        <dbReference type="ARBA" id="ARBA00022475"/>
    </source>
</evidence>
<dbReference type="CDD" id="cd06225">
    <property type="entry name" value="HAMP"/>
    <property type="match status" value="1"/>
</dbReference>
<reference evidence="11" key="1">
    <citation type="submission" date="2016-02" db="EMBL/GenBank/DDBJ databases">
        <authorList>
            <person name="Wen L."/>
            <person name="He K."/>
            <person name="Yang H."/>
        </authorList>
    </citation>
    <scope>NUCLEOTIDE SEQUENCE [LARGE SCALE GENOMIC DNA]</scope>
    <source>
        <strain evidence="11">JCM 15929</strain>
    </source>
</reference>
<evidence type="ECO:0000259" key="8">
    <source>
        <dbReference type="PROSITE" id="PS50125"/>
    </source>
</evidence>
<dbReference type="PANTHER" id="PTHR43081">
    <property type="entry name" value="ADENYLATE CYCLASE, TERMINAL-DIFFERENTIATION SPECIFIC-RELATED"/>
    <property type="match status" value="1"/>
</dbReference>
<dbReference type="Pfam" id="PF00672">
    <property type="entry name" value="HAMP"/>
    <property type="match status" value="1"/>
</dbReference>
<dbReference type="Proteomes" id="UP000070258">
    <property type="component" value="Unassembled WGS sequence"/>
</dbReference>
<dbReference type="CDD" id="cd07302">
    <property type="entry name" value="CHD"/>
    <property type="match status" value="1"/>
</dbReference>
<keyword evidence="3" id="KW-1003">Cell membrane</keyword>
<dbReference type="GO" id="GO:0035556">
    <property type="term" value="P:intracellular signal transduction"/>
    <property type="evidence" value="ECO:0007669"/>
    <property type="project" value="InterPro"/>
</dbReference>
<dbReference type="PROSITE" id="PS50125">
    <property type="entry name" value="GUANYLATE_CYCLASE_2"/>
    <property type="match status" value="1"/>
</dbReference>
<feature type="transmembrane region" description="Helical" evidence="7">
    <location>
        <begin position="74"/>
        <end position="97"/>
    </location>
</feature>
<dbReference type="InterPro" id="IPR003660">
    <property type="entry name" value="HAMP_dom"/>
</dbReference>
<evidence type="ECO:0000256" key="5">
    <source>
        <dbReference type="ARBA" id="ARBA00022989"/>
    </source>
</evidence>
<dbReference type="InterPro" id="IPR050697">
    <property type="entry name" value="Adenylyl/Guanylyl_Cyclase_3/4"/>
</dbReference>
<dbReference type="SUPFAM" id="SSF158472">
    <property type="entry name" value="HAMP domain-like"/>
    <property type="match status" value="1"/>
</dbReference>
<organism evidence="10 11">
    <name type="scientific">Tsukamurella pseudospumae</name>
    <dbReference type="NCBI Taxonomy" id="239498"/>
    <lineage>
        <taxon>Bacteria</taxon>
        <taxon>Bacillati</taxon>
        <taxon>Actinomycetota</taxon>
        <taxon>Actinomycetes</taxon>
        <taxon>Mycobacteriales</taxon>
        <taxon>Tsukamurellaceae</taxon>
        <taxon>Tsukamurella</taxon>
    </lineage>
</organism>
<sequence>MPLGRPARIEDDGGDFGSPLLGTRTEGARQRRLRTVLLLSGATTIATIVGAGYATMLIMVGLPEPSVLRPELRVVNAVGVPSYVLAGVLVGFGYATFTVHRALHWSGLDVPPTEREARRTLALPQRIYLFELFSWFLAAALFGLMYGSRDVQLVPKVVLVLAGVGLLTAGVCKVLAEFSLRPVTAIVLQTYRPTPRHQTLQARSLGLWFLGSGLPTAGVLMIALFALAGPEGMTVRGMAVSICAVAGGGILSGVVLNLLGVTRVSSPVRSVIAAMRRVSEGRYDTEVVVYDGTSLGDLQSGFNAMADGLRERERVRDLYARQVGEQVARASIERDPELGGVEQTVAVIFIDLVGSTALAAERPAAEVVDILNRFCSVVVAEVNSRGGLVNKFEGDAVLAIFGAPAALSDPAGAALSASRAMMRRLAREVPEVRAGCGVTYGTVVAGYVGAADRFEYTVIGDPVNEAARLSTYAKADPTVPWASGSAFDAAEPAERRRWREGPTEVLRGRSHPTWMFLARR</sequence>
<evidence type="ECO:0000256" key="6">
    <source>
        <dbReference type="ARBA" id="ARBA00023136"/>
    </source>
</evidence>
<keyword evidence="5 7" id="KW-1133">Transmembrane helix</keyword>
<dbReference type="OrthoDB" id="368920at2"/>
<feature type="transmembrane region" description="Helical" evidence="7">
    <location>
        <begin position="205"/>
        <end position="227"/>
    </location>
</feature>
<keyword evidence="4 7" id="KW-0812">Transmembrane</keyword>
<comment type="subcellular location">
    <subcellularLocation>
        <location evidence="1">Cell membrane</location>
        <topology evidence="1">Multi-pass membrane protein</topology>
    </subcellularLocation>
</comment>
<evidence type="ECO:0000256" key="7">
    <source>
        <dbReference type="SAM" id="Phobius"/>
    </source>
</evidence>
<name>A0A138AID6_9ACTN</name>
<gene>
    <name evidence="10" type="ORF">AXK60_06760</name>
</gene>
<comment type="similarity">
    <text evidence="2">Belongs to the adenylyl cyclase class-3 family.</text>
</comment>
<dbReference type="InterPro" id="IPR029787">
    <property type="entry name" value="Nucleotide_cyclase"/>
</dbReference>
<feature type="transmembrane region" description="Helical" evidence="7">
    <location>
        <begin position="239"/>
        <end position="259"/>
    </location>
</feature>
<dbReference type="PANTHER" id="PTHR43081:SF17">
    <property type="entry name" value="BLL5647 PROTEIN"/>
    <property type="match status" value="1"/>
</dbReference>
<evidence type="ECO:0000313" key="10">
    <source>
        <dbReference type="EMBL" id="KXP10172.1"/>
    </source>
</evidence>
<comment type="caution">
    <text evidence="10">The sequence shown here is derived from an EMBL/GenBank/DDBJ whole genome shotgun (WGS) entry which is preliminary data.</text>
</comment>
<dbReference type="RefSeq" id="WP_068571208.1">
    <property type="nucleotide sequence ID" value="NZ_LSRE01000012.1"/>
</dbReference>
<dbReference type="SMART" id="SM00044">
    <property type="entry name" value="CYCc"/>
    <property type="match status" value="1"/>
</dbReference>